<dbReference type="EMBL" id="BAABRI010000019">
    <property type="protein sequence ID" value="GAA5483963.1"/>
    <property type="molecule type" value="Genomic_DNA"/>
</dbReference>
<proteinExistence type="predicted"/>
<keyword evidence="2" id="KW-1185">Reference proteome</keyword>
<evidence type="ECO:0000313" key="2">
    <source>
        <dbReference type="Proteomes" id="UP001476282"/>
    </source>
</evidence>
<protein>
    <submittedName>
        <fullName evidence="1">Uncharacterized protein</fullName>
    </submittedName>
</protein>
<sequence>MPGADSRSRCLDLVPELLLREQVQMMGGHLGIGITQLPENEQTDGERSI</sequence>
<reference evidence="1 2" key="1">
    <citation type="submission" date="2024-02" db="EMBL/GenBank/DDBJ databases">
        <title>Haloferula sargassicola NBRC 104335.</title>
        <authorList>
            <person name="Ichikawa N."/>
            <person name="Katano-Makiyama Y."/>
            <person name="Hidaka K."/>
        </authorList>
    </citation>
    <scope>NUCLEOTIDE SEQUENCE [LARGE SCALE GENOMIC DNA]</scope>
    <source>
        <strain evidence="1 2">NBRC 104335</strain>
    </source>
</reference>
<name>A0ABP9UVR5_9BACT</name>
<accession>A0ABP9UVR5</accession>
<dbReference type="Proteomes" id="UP001476282">
    <property type="component" value="Unassembled WGS sequence"/>
</dbReference>
<evidence type="ECO:0000313" key="1">
    <source>
        <dbReference type="EMBL" id="GAA5483963.1"/>
    </source>
</evidence>
<gene>
    <name evidence="1" type="ORF">Hsar01_03200</name>
</gene>
<organism evidence="1 2">
    <name type="scientific">Haloferula sargassicola</name>
    <dbReference type="NCBI Taxonomy" id="490096"/>
    <lineage>
        <taxon>Bacteria</taxon>
        <taxon>Pseudomonadati</taxon>
        <taxon>Verrucomicrobiota</taxon>
        <taxon>Verrucomicrobiia</taxon>
        <taxon>Verrucomicrobiales</taxon>
        <taxon>Verrucomicrobiaceae</taxon>
        <taxon>Haloferula</taxon>
    </lineage>
</organism>
<comment type="caution">
    <text evidence="1">The sequence shown here is derived from an EMBL/GenBank/DDBJ whole genome shotgun (WGS) entry which is preliminary data.</text>
</comment>